<dbReference type="OrthoDB" id="9802944at2"/>
<dbReference type="InterPro" id="IPR009061">
    <property type="entry name" value="DNA-bd_dom_put_sf"/>
</dbReference>
<dbReference type="InterPro" id="IPR015358">
    <property type="entry name" value="Tscrpt_reg_MerR_DNA-bd"/>
</dbReference>
<evidence type="ECO:0000256" key="2">
    <source>
        <dbReference type="ARBA" id="ARBA00023125"/>
    </source>
</evidence>
<feature type="domain" description="HTH merR-type" evidence="4">
    <location>
        <begin position="1"/>
        <end position="68"/>
    </location>
</feature>
<dbReference type="SUPFAM" id="SSF46955">
    <property type="entry name" value="Putative DNA-binding domain"/>
    <property type="match status" value="1"/>
</dbReference>
<keyword evidence="3" id="KW-0804">Transcription</keyword>
<organism evidence="5 6">
    <name type="scientific">Cohaesibacter gelatinilyticus</name>
    <dbReference type="NCBI Taxonomy" id="372072"/>
    <lineage>
        <taxon>Bacteria</taxon>
        <taxon>Pseudomonadati</taxon>
        <taxon>Pseudomonadota</taxon>
        <taxon>Alphaproteobacteria</taxon>
        <taxon>Hyphomicrobiales</taxon>
        <taxon>Cohaesibacteraceae</taxon>
    </lineage>
</organism>
<dbReference type="PANTHER" id="PTHR30204">
    <property type="entry name" value="REDOX-CYCLING DRUG-SENSING TRANSCRIPTIONAL ACTIVATOR SOXR"/>
    <property type="match status" value="1"/>
</dbReference>
<dbReference type="Pfam" id="PF00376">
    <property type="entry name" value="MerR"/>
    <property type="match status" value="1"/>
</dbReference>
<sequence length="135" mass="15069">MNIGEVSKAVELPVKTIRYYEDIGLVTPDRLGNGYRFFDDLDVERLKLIGRARNLGFGVEACRRLLALYDDSGRASSDVKQLAIEHLVEIDQKIAELESLRKLLLPMVEACKGNEDADCAILDGLVHPHATEETD</sequence>
<dbReference type="EMBL" id="OBEL01000001">
    <property type="protein sequence ID" value="SNZ08565.1"/>
    <property type="molecule type" value="Genomic_DNA"/>
</dbReference>
<dbReference type="PROSITE" id="PS50937">
    <property type="entry name" value="HTH_MERR_2"/>
    <property type="match status" value="1"/>
</dbReference>
<dbReference type="SMART" id="SM00422">
    <property type="entry name" value="HTH_MERR"/>
    <property type="match status" value="1"/>
</dbReference>
<name>A0A285NGI1_9HYPH</name>
<dbReference type="Gene3D" id="1.10.1660.10">
    <property type="match status" value="1"/>
</dbReference>
<dbReference type="PRINTS" id="PR00040">
    <property type="entry name" value="HTHMERR"/>
</dbReference>
<proteinExistence type="predicted"/>
<accession>A0A285NGI1</accession>
<dbReference type="GO" id="GO:0003677">
    <property type="term" value="F:DNA binding"/>
    <property type="evidence" value="ECO:0007669"/>
    <property type="project" value="UniProtKB-KW"/>
</dbReference>
<keyword evidence="1" id="KW-0805">Transcription regulation</keyword>
<keyword evidence="2" id="KW-0238">DNA-binding</keyword>
<evidence type="ECO:0000313" key="6">
    <source>
        <dbReference type="Proteomes" id="UP000219439"/>
    </source>
</evidence>
<dbReference type="RefSeq" id="WP_097152854.1">
    <property type="nucleotide sequence ID" value="NZ_OBEL01000001.1"/>
</dbReference>
<dbReference type="InterPro" id="IPR000551">
    <property type="entry name" value="MerR-type_HTH_dom"/>
</dbReference>
<dbReference type="GO" id="GO:0003700">
    <property type="term" value="F:DNA-binding transcription factor activity"/>
    <property type="evidence" value="ECO:0007669"/>
    <property type="project" value="InterPro"/>
</dbReference>
<gene>
    <name evidence="5" type="ORF">SAMN06265368_1731</name>
</gene>
<keyword evidence="6" id="KW-1185">Reference proteome</keyword>
<dbReference type="Pfam" id="PF09278">
    <property type="entry name" value="MerR-DNA-bind"/>
    <property type="match status" value="1"/>
</dbReference>
<evidence type="ECO:0000256" key="1">
    <source>
        <dbReference type="ARBA" id="ARBA00023015"/>
    </source>
</evidence>
<evidence type="ECO:0000313" key="5">
    <source>
        <dbReference type="EMBL" id="SNZ08565.1"/>
    </source>
</evidence>
<evidence type="ECO:0000256" key="3">
    <source>
        <dbReference type="ARBA" id="ARBA00023163"/>
    </source>
</evidence>
<dbReference type="InterPro" id="IPR047057">
    <property type="entry name" value="MerR_fam"/>
</dbReference>
<dbReference type="Proteomes" id="UP000219439">
    <property type="component" value="Unassembled WGS sequence"/>
</dbReference>
<reference evidence="5 6" key="1">
    <citation type="submission" date="2017-09" db="EMBL/GenBank/DDBJ databases">
        <authorList>
            <person name="Ehlers B."/>
            <person name="Leendertz F.H."/>
        </authorList>
    </citation>
    <scope>NUCLEOTIDE SEQUENCE [LARGE SCALE GENOMIC DNA]</scope>
    <source>
        <strain evidence="5 6">DSM 18289</strain>
    </source>
</reference>
<evidence type="ECO:0000259" key="4">
    <source>
        <dbReference type="PROSITE" id="PS50937"/>
    </source>
</evidence>
<dbReference type="PANTHER" id="PTHR30204:SF94">
    <property type="entry name" value="HEAVY METAL-DEPENDENT TRANSCRIPTIONAL REGULATOR HI_0293-RELATED"/>
    <property type="match status" value="1"/>
</dbReference>
<protein>
    <submittedName>
        <fullName evidence="5">Cu(I)-responsive transcriptional regulator</fullName>
    </submittedName>
</protein>
<dbReference type="AlphaFoldDB" id="A0A285NGI1"/>